<dbReference type="EMBL" id="LFVU01000001">
    <property type="protein sequence ID" value="KMT23375.1"/>
    <property type="molecule type" value="Genomic_DNA"/>
</dbReference>
<name>A0A0J8DBD0_CLOCY</name>
<dbReference type="InterPro" id="IPR051534">
    <property type="entry name" value="CBASS_pafABC_assoc_protein"/>
</dbReference>
<dbReference type="PANTHER" id="PTHR34580:SF1">
    <property type="entry name" value="PROTEIN PAFC"/>
    <property type="match status" value="1"/>
</dbReference>
<dbReference type="InterPro" id="IPR057727">
    <property type="entry name" value="WCX_dom"/>
</dbReference>
<evidence type="ECO:0000313" key="4">
    <source>
        <dbReference type="EMBL" id="KMT23375.1"/>
    </source>
</evidence>
<reference evidence="4 5" key="1">
    <citation type="submission" date="2015-06" db="EMBL/GenBank/DDBJ databases">
        <title>Draft genome sequence of the purine-degrading Clostridium cylindrosporum HC-1 (DSM 605).</title>
        <authorList>
            <person name="Poehlein A."/>
            <person name="Schiel-Bengelsdorf B."/>
            <person name="Bengelsdorf F."/>
            <person name="Daniel R."/>
            <person name="Duerre P."/>
        </authorList>
    </citation>
    <scope>NUCLEOTIDE SEQUENCE [LARGE SCALE GENOMIC DNA]</scope>
    <source>
        <strain evidence="4 5">DSM 605</strain>
    </source>
</reference>
<dbReference type="RefSeq" id="WP_048569188.1">
    <property type="nucleotide sequence ID" value="NZ_LFVU01000001.1"/>
</dbReference>
<organism evidence="4 5">
    <name type="scientific">Clostridium cylindrosporum DSM 605</name>
    <dbReference type="NCBI Taxonomy" id="1121307"/>
    <lineage>
        <taxon>Bacteria</taxon>
        <taxon>Bacillati</taxon>
        <taxon>Bacillota</taxon>
        <taxon>Clostridia</taxon>
        <taxon>Eubacteriales</taxon>
        <taxon>Clostridiaceae</taxon>
        <taxon>Clostridium</taxon>
    </lineage>
</organism>
<dbReference type="Pfam" id="PF25583">
    <property type="entry name" value="WCX"/>
    <property type="match status" value="1"/>
</dbReference>
<dbReference type="PROSITE" id="PS52050">
    <property type="entry name" value="WYL"/>
    <property type="match status" value="1"/>
</dbReference>
<dbReference type="STRING" id="1121307.CLCY_8c01120"/>
<dbReference type="SUPFAM" id="SSF46785">
    <property type="entry name" value="Winged helix' DNA-binding domain"/>
    <property type="match status" value="1"/>
</dbReference>
<feature type="domain" description="HTH deoR-type" evidence="3">
    <location>
        <begin position="2"/>
        <end position="60"/>
    </location>
</feature>
<dbReference type="Gene3D" id="1.10.10.10">
    <property type="entry name" value="Winged helix-like DNA-binding domain superfamily/Winged helix DNA-binding domain"/>
    <property type="match status" value="1"/>
</dbReference>
<dbReference type="Proteomes" id="UP000036756">
    <property type="component" value="Unassembled WGS sequence"/>
</dbReference>
<protein>
    <submittedName>
        <fullName evidence="4">Putative transcriptional regulator</fullName>
    </submittedName>
</protein>
<evidence type="ECO:0000313" key="5">
    <source>
        <dbReference type="Proteomes" id="UP000036756"/>
    </source>
</evidence>
<gene>
    <name evidence="4" type="ORF">CLCY_8c01120</name>
</gene>
<dbReference type="InterPro" id="IPR001034">
    <property type="entry name" value="DeoR_HTH"/>
</dbReference>
<dbReference type="InterPro" id="IPR036390">
    <property type="entry name" value="WH_DNA-bd_sf"/>
</dbReference>
<dbReference type="InterPro" id="IPR013196">
    <property type="entry name" value="HTH_11"/>
</dbReference>
<dbReference type="PIRSF" id="PIRSF016838">
    <property type="entry name" value="PafC"/>
    <property type="match status" value="1"/>
</dbReference>
<dbReference type="Pfam" id="PF13280">
    <property type="entry name" value="WYL"/>
    <property type="match status" value="1"/>
</dbReference>
<dbReference type="PROSITE" id="PS51000">
    <property type="entry name" value="HTH_DEOR_2"/>
    <property type="match status" value="1"/>
</dbReference>
<keyword evidence="5" id="KW-1185">Reference proteome</keyword>
<dbReference type="Pfam" id="PF08279">
    <property type="entry name" value="HTH_11"/>
    <property type="match status" value="1"/>
</dbReference>
<dbReference type="InterPro" id="IPR028349">
    <property type="entry name" value="PafC-like"/>
</dbReference>
<comment type="caution">
    <text evidence="4">The sequence shown here is derived from an EMBL/GenBank/DDBJ whole genome shotgun (WGS) entry which is preliminary data.</text>
</comment>
<dbReference type="GO" id="GO:0003700">
    <property type="term" value="F:DNA-binding transcription factor activity"/>
    <property type="evidence" value="ECO:0007669"/>
    <property type="project" value="InterPro"/>
</dbReference>
<evidence type="ECO:0000256" key="1">
    <source>
        <dbReference type="ARBA" id="ARBA00023015"/>
    </source>
</evidence>
<accession>A0A0J8DBD0</accession>
<evidence type="ECO:0000259" key="3">
    <source>
        <dbReference type="PROSITE" id="PS51000"/>
    </source>
</evidence>
<dbReference type="OrthoDB" id="9815009at2"/>
<dbReference type="PATRIC" id="fig|1121307.3.peg.2568"/>
<keyword evidence="1" id="KW-0805">Transcription regulation</keyword>
<keyword evidence="2" id="KW-0804">Transcription</keyword>
<dbReference type="PANTHER" id="PTHR34580">
    <property type="match status" value="1"/>
</dbReference>
<sequence length="300" mass="35174">MQISRLLEMVFILLNKKVVTARELSEYFEVSVRTIYRDVDALNEAGIPVYANRGKGGGISILDNYVLNKSILSEKEQVDILSSLQGLNALSTPDVEPILRKLQNIFKKENVNWIDVDLSHWGSENFESEKFSLLKTAILNKSLISFEYFSSSGESTQRIVEPLRIVFKGQGWYLYGFCRVKNDFRMFKITRLKELSLSKEYFKREVQEQVFNDFKNIHKEDVKTVLRIHGKMSYRIYDEFHEKQIEKSDDGTFTITVNFPESEWLYSYILSYGDAVEVLEPKYIREIIKVKLQEAYKKYL</sequence>
<dbReference type="InterPro" id="IPR026881">
    <property type="entry name" value="WYL_dom"/>
</dbReference>
<dbReference type="AlphaFoldDB" id="A0A0J8DBD0"/>
<dbReference type="InterPro" id="IPR036388">
    <property type="entry name" value="WH-like_DNA-bd_sf"/>
</dbReference>
<evidence type="ECO:0000256" key="2">
    <source>
        <dbReference type="ARBA" id="ARBA00023163"/>
    </source>
</evidence>
<proteinExistence type="predicted"/>